<keyword evidence="2" id="KW-1185">Reference proteome</keyword>
<name>A0ACA9MQH4_9GLOM</name>
<evidence type="ECO:0000313" key="2">
    <source>
        <dbReference type="Proteomes" id="UP000789366"/>
    </source>
</evidence>
<accession>A0ACA9MQH4</accession>
<evidence type="ECO:0000313" key="1">
    <source>
        <dbReference type="EMBL" id="CAG8607485.1"/>
    </source>
</evidence>
<sequence length="97" mass="10293">MLGGSGLAFEPGSGFLSSASNVKPDKKRINLGIFGGNQSVQAPYIAEFATLGTIFASVIAICATCLAVTNSWIVFWFCDTLQNSQLQQGYGRSHVSE</sequence>
<comment type="caution">
    <text evidence="1">The sequence shown here is derived from an EMBL/GenBank/DDBJ whole genome shotgun (WGS) entry which is preliminary data.</text>
</comment>
<proteinExistence type="predicted"/>
<gene>
    <name evidence="1" type="ORF">SPELUC_LOCUS7369</name>
</gene>
<reference evidence="1" key="1">
    <citation type="submission" date="2021-06" db="EMBL/GenBank/DDBJ databases">
        <authorList>
            <person name="Kallberg Y."/>
            <person name="Tangrot J."/>
            <person name="Rosling A."/>
        </authorList>
    </citation>
    <scope>NUCLEOTIDE SEQUENCE</scope>
    <source>
        <strain evidence="1">28 12/20/2015</strain>
    </source>
</reference>
<protein>
    <submittedName>
        <fullName evidence="1">12056_t:CDS:1</fullName>
    </submittedName>
</protein>
<feature type="non-terminal residue" evidence="1">
    <location>
        <position position="97"/>
    </location>
</feature>
<dbReference type="EMBL" id="CAJVPW010009650">
    <property type="protein sequence ID" value="CAG8607485.1"/>
    <property type="molecule type" value="Genomic_DNA"/>
</dbReference>
<organism evidence="1 2">
    <name type="scientific">Cetraspora pellucida</name>
    <dbReference type="NCBI Taxonomy" id="1433469"/>
    <lineage>
        <taxon>Eukaryota</taxon>
        <taxon>Fungi</taxon>
        <taxon>Fungi incertae sedis</taxon>
        <taxon>Mucoromycota</taxon>
        <taxon>Glomeromycotina</taxon>
        <taxon>Glomeromycetes</taxon>
        <taxon>Diversisporales</taxon>
        <taxon>Gigasporaceae</taxon>
        <taxon>Cetraspora</taxon>
    </lineage>
</organism>
<dbReference type="Proteomes" id="UP000789366">
    <property type="component" value="Unassembled WGS sequence"/>
</dbReference>